<dbReference type="InterPro" id="IPR050558">
    <property type="entry name" value="PTS_Sugar-Specific_Components"/>
</dbReference>
<dbReference type="SUPFAM" id="SSF51261">
    <property type="entry name" value="Duplicated hybrid motif"/>
    <property type="match status" value="1"/>
</dbReference>
<gene>
    <name evidence="17" type="ORF">SGLAD_v1c06330</name>
</gene>
<dbReference type="NCBIfam" id="TIGR00830">
    <property type="entry name" value="PTBA"/>
    <property type="match status" value="1"/>
</dbReference>
<evidence type="ECO:0000256" key="10">
    <source>
        <dbReference type="ARBA" id="ARBA00023136"/>
    </source>
</evidence>
<feature type="transmembrane region" description="Helical" evidence="13">
    <location>
        <begin position="394"/>
        <end position="412"/>
    </location>
</feature>
<feature type="domain" description="PTS EIIC type-1" evidence="16">
    <location>
        <begin position="291"/>
        <end position="639"/>
    </location>
</feature>
<dbReference type="InterPro" id="IPR018113">
    <property type="entry name" value="PTrfase_EIIB_Cys"/>
</dbReference>
<evidence type="ECO:0000313" key="17">
    <source>
        <dbReference type="EMBL" id="QBQ07832.1"/>
    </source>
</evidence>
<dbReference type="PANTHER" id="PTHR30175:SF1">
    <property type="entry name" value="PTS SYSTEM ARBUTIN-, CELLOBIOSE-, AND SALICIN-SPECIFIC EIIBC COMPONENT-RELATED"/>
    <property type="match status" value="1"/>
</dbReference>
<reference evidence="17 18" key="1">
    <citation type="submission" date="2019-03" db="EMBL/GenBank/DDBJ databases">
        <title>Complete genome sequence of Spiroplasma gladiatoris TG-1 (DSM 22552).</title>
        <authorList>
            <person name="Lin Y.-C."/>
            <person name="Chou L."/>
            <person name="Kuo C.-H."/>
        </authorList>
    </citation>
    <scope>NUCLEOTIDE SEQUENCE [LARGE SCALE GENOMIC DNA]</scope>
    <source>
        <strain evidence="17 18">TG-1</strain>
    </source>
</reference>
<dbReference type="AlphaFoldDB" id="A0A4P7AHY3"/>
<evidence type="ECO:0000256" key="8">
    <source>
        <dbReference type="ARBA" id="ARBA00022777"/>
    </source>
</evidence>
<accession>A0A4P7AHY3</accession>
<dbReference type="InterPro" id="IPR003352">
    <property type="entry name" value="PTS_EIIC"/>
</dbReference>
<name>A0A4P7AHY3_9MOLU</name>
<evidence type="ECO:0000256" key="6">
    <source>
        <dbReference type="ARBA" id="ARBA00022683"/>
    </source>
</evidence>
<dbReference type="EMBL" id="CP038013">
    <property type="protein sequence ID" value="QBQ07832.1"/>
    <property type="molecule type" value="Genomic_DNA"/>
</dbReference>
<evidence type="ECO:0000256" key="11">
    <source>
        <dbReference type="PROSITE-ProRule" id="PRU00421"/>
    </source>
</evidence>
<feature type="transmembrane region" description="Helical" evidence="13">
    <location>
        <begin position="533"/>
        <end position="554"/>
    </location>
</feature>
<dbReference type="Gene3D" id="3.30.1360.60">
    <property type="entry name" value="Glucose permease domain IIB"/>
    <property type="match status" value="1"/>
</dbReference>
<keyword evidence="9 13" id="KW-1133">Transmembrane helix</keyword>
<dbReference type="InterPro" id="IPR001996">
    <property type="entry name" value="PTS_IIB_1"/>
</dbReference>
<evidence type="ECO:0000256" key="12">
    <source>
        <dbReference type="SAM" id="Coils"/>
    </source>
</evidence>
<keyword evidence="10 13" id="KW-0472">Membrane</keyword>
<feature type="transmembrane region" description="Helical" evidence="13">
    <location>
        <begin position="357"/>
        <end position="382"/>
    </location>
</feature>
<evidence type="ECO:0000256" key="4">
    <source>
        <dbReference type="ARBA" id="ARBA00022597"/>
    </source>
</evidence>
<feature type="domain" description="PTS EIIB type-1" evidence="15">
    <location>
        <begin position="177"/>
        <end position="259"/>
    </location>
</feature>
<dbReference type="PROSITE" id="PS51098">
    <property type="entry name" value="PTS_EIIB_TYPE_1"/>
    <property type="match status" value="1"/>
</dbReference>
<keyword evidence="4" id="KW-0762">Sugar transport</keyword>
<dbReference type="Proteomes" id="UP000294309">
    <property type="component" value="Chromosome"/>
</dbReference>
<evidence type="ECO:0000256" key="9">
    <source>
        <dbReference type="ARBA" id="ARBA00022989"/>
    </source>
</evidence>
<evidence type="ECO:0000256" key="5">
    <source>
        <dbReference type="ARBA" id="ARBA00022679"/>
    </source>
</evidence>
<feature type="transmembrane region" description="Helical" evidence="13">
    <location>
        <begin position="324"/>
        <end position="345"/>
    </location>
</feature>
<sequence length="836" mass="95024">MEKIQIYAPVEGYVKKIEEISDSAFSSKALGEGVFIEPNSNLIYSPLYESKIELIIDTLHAFYFSSNNVNVLMHIGLETVNLEGKPFKLLKKQGEKILLNEQLINVDWNLIDSKKMSRSTPILVDTSNFKTFKITYKNINKIVKKGELIYEVEYELKEQKPIDNKKVILEKRESKYKTIAYEYLAAIGGRSNQSLCHNCMTRLRFKIINKNLVNEKAIKKIELTKGINWNGEELQIIIGGEVYKVKDECQIIIEDRETNEIKSTKKINKTPVKKKIMGAITAIVFPTVPILIGTGVISGIQAILVISKVIVNPAQGQSIMELDLFSALMYIMSKVGIELVGIVFLSSTVKYFKGDPWLAIWLGIALSSRYLFGNGWTLFTIFDNPITIKTYEGTVLPMICAGILLVFIDKWIKKWMPTSVDIVFRPALVFLIVFVTMLFTVGPLFRIIEQLIAKFVILLGKIPFGLGMGIFAMIWQPLILTGTHVAVIAVITLPMNVGDPSAMYAACQIGIMGQIGAVIAVAILTKNQKTKQAVFAALPGAIFGITEPIVYGVNLPKIKPFLYGCLGGLVGGILAGFLKVEQYRRTGTGIMSYMGLELGWGTAFGVISGLVALVFALLITLLFFKDRKFEHIGYKENNKILLQVLKRNLNLSDSELKNYENELKNKYEVIKKFIPSYKEYEKSLIELQKKELKKQLMINKFENKKEKKYNKAKKYEYKNLDKFNILATKYNKLKLSDKYEIIVQQIKVLEEKNKMSEIIVSEFNKNSLLEINNFINKINVNDNSILKTFYNNYWNSLYSIDISFAIAEPMNIDYSKKEYLNLMSKENLKNAKKNKW</sequence>
<keyword evidence="6" id="KW-0598">Phosphotransferase system</keyword>
<organism evidence="17 18">
    <name type="scientific">Spiroplasma gladiatoris</name>
    <dbReference type="NCBI Taxonomy" id="2143"/>
    <lineage>
        <taxon>Bacteria</taxon>
        <taxon>Bacillati</taxon>
        <taxon>Mycoplasmatota</taxon>
        <taxon>Mollicutes</taxon>
        <taxon>Entomoplasmatales</taxon>
        <taxon>Spiroplasmataceae</taxon>
        <taxon>Spiroplasma</taxon>
    </lineage>
</organism>
<keyword evidence="3" id="KW-1003">Cell membrane</keyword>
<dbReference type="InterPro" id="IPR011055">
    <property type="entry name" value="Dup_hybrid_motif"/>
</dbReference>
<dbReference type="PROSITE" id="PS51093">
    <property type="entry name" value="PTS_EIIA_TYPE_1"/>
    <property type="match status" value="1"/>
</dbReference>
<feature type="coiled-coil region" evidence="12">
    <location>
        <begin position="687"/>
        <end position="718"/>
    </location>
</feature>
<keyword evidence="5" id="KW-0808">Transferase</keyword>
<dbReference type="RefSeq" id="WP_166739169.1">
    <property type="nucleotide sequence ID" value="NZ_CP038013.1"/>
</dbReference>
<dbReference type="InterPro" id="IPR013013">
    <property type="entry name" value="PTS_EIIC_1"/>
</dbReference>
<dbReference type="KEGG" id="sgq:SGLAD_v1c06330"/>
<dbReference type="PANTHER" id="PTHR30175">
    <property type="entry name" value="PHOSPHOTRANSFERASE SYSTEM TRANSPORT PROTEIN"/>
    <property type="match status" value="1"/>
</dbReference>
<feature type="active site" description="Phosphocysteine intermediate; for EIIB activity" evidence="11">
    <location>
        <position position="199"/>
    </location>
</feature>
<evidence type="ECO:0000256" key="13">
    <source>
        <dbReference type="SAM" id="Phobius"/>
    </source>
</evidence>
<dbReference type="CDD" id="cd00212">
    <property type="entry name" value="PTS_IIB_glc"/>
    <property type="match status" value="1"/>
</dbReference>
<keyword evidence="8" id="KW-0418">Kinase</keyword>
<feature type="transmembrane region" description="Helical" evidence="13">
    <location>
        <begin position="451"/>
        <end position="471"/>
    </location>
</feature>
<evidence type="ECO:0000259" key="15">
    <source>
        <dbReference type="PROSITE" id="PS51098"/>
    </source>
</evidence>
<dbReference type="GO" id="GO:0009401">
    <property type="term" value="P:phosphoenolpyruvate-dependent sugar phosphotransferase system"/>
    <property type="evidence" value="ECO:0007669"/>
    <property type="project" value="UniProtKB-KW"/>
</dbReference>
<dbReference type="Pfam" id="PF02378">
    <property type="entry name" value="PTS_EIIC"/>
    <property type="match status" value="1"/>
</dbReference>
<dbReference type="Pfam" id="PF00367">
    <property type="entry name" value="PTS_EIIB"/>
    <property type="match status" value="1"/>
</dbReference>
<dbReference type="InterPro" id="IPR036878">
    <property type="entry name" value="Glu_permease_IIB"/>
</dbReference>
<evidence type="ECO:0000259" key="14">
    <source>
        <dbReference type="PROSITE" id="PS51093"/>
    </source>
</evidence>
<proteinExistence type="predicted"/>
<feature type="domain" description="PTS EIIA type-1" evidence="14">
    <location>
        <begin position="22"/>
        <end position="126"/>
    </location>
</feature>
<keyword evidence="12" id="KW-0175">Coiled coil</keyword>
<evidence type="ECO:0000256" key="3">
    <source>
        <dbReference type="ARBA" id="ARBA00022475"/>
    </source>
</evidence>
<evidence type="ECO:0000313" key="18">
    <source>
        <dbReference type="Proteomes" id="UP000294309"/>
    </source>
</evidence>
<evidence type="ECO:0000256" key="7">
    <source>
        <dbReference type="ARBA" id="ARBA00022692"/>
    </source>
</evidence>
<dbReference type="PROSITE" id="PS51103">
    <property type="entry name" value="PTS_EIIC_TYPE_1"/>
    <property type="match status" value="1"/>
</dbReference>
<dbReference type="GO" id="GO:0090563">
    <property type="term" value="F:protein-phosphocysteine-sugar phosphotransferase activity"/>
    <property type="evidence" value="ECO:0007669"/>
    <property type="project" value="TreeGrafter"/>
</dbReference>
<dbReference type="InterPro" id="IPR001127">
    <property type="entry name" value="PTS_EIIA_1_perm"/>
</dbReference>
<dbReference type="SUPFAM" id="SSF55604">
    <property type="entry name" value="Glucose permease domain IIB"/>
    <property type="match status" value="1"/>
</dbReference>
<evidence type="ECO:0000256" key="1">
    <source>
        <dbReference type="ARBA" id="ARBA00004651"/>
    </source>
</evidence>
<dbReference type="GO" id="GO:0005886">
    <property type="term" value="C:plasma membrane"/>
    <property type="evidence" value="ECO:0007669"/>
    <property type="project" value="UniProtKB-SubCell"/>
</dbReference>
<feature type="transmembrane region" description="Helical" evidence="13">
    <location>
        <begin position="560"/>
        <end position="578"/>
    </location>
</feature>
<protein>
    <submittedName>
        <fullName evidence="17">PTS system, beta-glucoside IIABC component</fullName>
    </submittedName>
</protein>
<dbReference type="GO" id="GO:0008982">
    <property type="term" value="F:protein-N(PI)-phosphohistidine-sugar phosphotransferase activity"/>
    <property type="evidence" value="ECO:0007669"/>
    <property type="project" value="InterPro"/>
</dbReference>
<feature type="transmembrane region" description="Helical" evidence="13">
    <location>
        <begin position="598"/>
        <end position="624"/>
    </location>
</feature>
<feature type="transmembrane region" description="Helical" evidence="13">
    <location>
        <begin position="276"/>
        <end position="304"/>
    </location>
</feature>
<keyword evidence="18" id="KW-1185">Reference proteome</keyword>
<dbReference type="Pfam" id="PF00358">
    <property type="entry name" value="PTS_EIIA_1"/>
    <property type="match status" value="1"/>
</dbReference>
<dbReference type="GO" id="GO:0016301">
    <property type="term" value="F:kinase activity"/>
    <property type="evidence" value="ECO:0007669"/>
    <property type="project" value="UniProtKB-KW"/>
</dbReference>
<feature type="transmembrane region" description="Helical" evidence="13">
    <location>
        <begin position="424"/>
        <end position="445"/>
    </location>
</feature>
<keyword evidence="7 13" id="KW-0812">Transmembrane</keyword>
<comment type="subcellular location">
    <subcellularLocation>
        <location evidence="1">Cell membrane</location>
        <topology evidence="1">Multi-pass membrane protein</topology>
    </subcellularLocation>
</comment>
<keyword evidence="2" id="KW-0813">Transport</keyword>
<evidence type="ECO:0000256" key="2">
    <source>
        <dbReference type="ARBA" id="ARBA00022448"/>
    </source>
</evidence>
<evidence type="ECO:0000259" key="16">
    <source>
        <dbReference type="PROSITE" id="PS51103"/>
    </source>
</evidence>
<dbReference type="Gene3D" id="2.70.70.10">
    <property type="entry name" value="Glucose Permease (Domain IIA)"/>
    <property type="match status" value="1"/>
</dbReference>
<feature type="transmembrane region" description="Helical" evidence="13">
    <location>
        <begin position="503"/>
        <end position="524"/>
    </location>
</feature>